<dbReference type="PIRSF" id="PIRSF001340">
    <property type="entry name" value="AIR_carboxylase"/>
    <property type="match status" value="1"/>
</dbReference>
<gene>
    <name evidence="13" type="ORF">TAPDE_001305</name>
</gene>
<dbReference type="SUPFAM" id="SSF56059">
    <property type="entry name" value="Glutathione synthetase ATP-binding domain-like"/>
    <property type="match status" value="1"/>
</dbReference>
<dbReference type="Pfam" id="PF02222">
    <property type="entry name" value="ATP-grasp"/>
    <property type="match status" value="1"/>
</dbReference>
<dbReference type="EC" id="4.1.1.21" evidence="4 11"/>
<evidence type="ECO:0000256" key="1">
    <source>
        <dbReference type="ARBA" id="ARBA00001244"/>
    </source>
</evidence>
<dbReference type="HAMAP" id="MF_01929">
    <property type="entry name" value="PurE_classI"/>
    <property type="match status" value="1"/>
</dbReference>
<evidence type="ECO:0000256" key="6">
    <source>
        <dbReference type="ARBA" id="ARBA00022741"/>
    </source>
</evidence>
<dbReference type="eggNOG" id="KOG2835">
    <property type="taxonomic scope" value="Eukaryota"/>
</dbReference>
<dbReference type="InterPro" id="IPR016185">
    <property type="entry name" value="PreATP-grasp_dom_sf"/>
</dbReference>
<evidence type="ECO:0000256" key="9">
    <source>
        <dbReference type="ARBA" id="ARBA00022840"/>
    </source>
</evidence>
<dbReference type="STRING" id="1097556.R4X882"/>
<dbReference type="InterPro" id="IPR000031">
    <property type="entry name" value="PurE_dom"/>
</dbReference>
<dbReference type="InterPro" id="IPR040686">
    <property type="entry name" value="PurK_C"/>
</dbReference>
<dbReference type="Gene3D" id="3.40.50.20">
    <property type="match status" value="1"/>
</dbReference>
<dbReference type="InterPro" id="IPR011761">
    <property type="entry name" value="ATP-grasp"/>
</dbReference>
<comment type="similarity">
    <text evidence="3 11">In the C-terminal section; belongs to the AIR carboxylase family. Class I subfamily.</text>
</comment>
<evidence type="ECO:0000256" key="3">
    <source>
        <dbReference type="ARBA" id="ARBA00006114"/>
    </source>
</evidence>
<dbReference type="Pfam" id="PF22660">
    <property type="entry name" value="RS_preATP-grasp-like"/>
    <property type="match status" value="1"/>
</dbReference>
<dbReference type="SUPFAM" id="SSF52255">
    <property type="entry name" value="N5-CAIR mutase (phosphoribosylaminoimidazole carboxylase, PurE)"/>
    <property type="match status" value="1"/>
</dbReference>
<dbReference type="FunFam" id="3.30.470.20:FF:000037">
    <property type="entry name" value="Phosphoribosylaminoimidazole carboxylase, chloroplastic"/>
    <property type="match status" value="1"/>
</dbReference>
<dbReference type="InterPro" id="IPR013815">
    <property type="entry name" value="ATP_grasp_subdomain_1"/>
</dbReference>
<dbReference type="GO" id="GO:0004638">
    <property type="term" value="F:phosphoribosylaminoimidazole carboxylase activity"/>
    <property type="evidence" value="ECO:0007669"/>
    <property type="project" value="UniProtKB-UniRule"/>
</dbReference>
<dbReference type="Gene3D" id="3.30.1490.20">
    <property type="entry name" value="ATP-grasp fold, A domain"/>
    <property type="match status" value="1"/>
</dbReference>
<dbReference type="InterPro" id="IPR016301">
    <property type="entry name" value="Ade2_fungi/plant"/>
</dbReference>
<sequence length="575" mass="63087">MKQKIGVLGGGQLGRMLQQPAARLGIDLLFLDPDENSPAKQICASSKHVTGKFTDETAVKELADQCDILTIEIEHVNTDVLKQIKKEGKVLICPDPDDIALIKDKFQQKERLKKILGERAVAEQRAVASDSTSVKQLGEQMGFPFLLKSRTDAYDGRGNYVVQSPDFIEEALQVLKDRPLYGERMVEFQRELAVMVLRTRDGLVYSYPCVETEHEDNICKTVYAPAKISLDQAHEARQLAETAIRETFTGAGIFGVELFHLKDGSIMLNEIAPRPHNSGHYTIEACTISQYEAHLRAILGRKLPPQPTRQNRPAIMYNLLGAEDPTYIDMLCERADSIAGATIHLYGKAESRPKRKMGHITITGSTMAECKHSLRQLIGEASESPVKVLVCMGSTSDGPSMQACCDTLKEFGVGYHKEVISAHRQPAKLREWATTAHERGYQVVIAAAGGAAHLPGMIAAQTSLPVIGVPINATSLDGLDSLLSIVQMPRGVPVATVAIGNSTNAALLAIRILGIADDTKLRQIEEKMERNRNDVDTANESFREVYTDTDAFQLQSQSSSKKKGLLGSLKENLTT</sequence>
<proteinExistence type="inferred from homology"/>
<keyword evidence="9 11" id="KW-0067">ATP-binding</keyword>
<dbReference type="SUPFAM" id="SSF52440">
    <property type="entry name" value="PreATP-grasp domain"/>
    <property type="match status" value="1"/>
</dbReference>
<dbReference type="PROSITE" id="PS50975">
    <property type="entry name" value="ATP_GRASP"/>
    <property type="match status" value="1"/>
</dbReference>
<reference evidence="13 14" key="1">
    <citation type="journal article" date="2013" name="MBio">
        <title>Genome sequencing of the plant pathogen Taphrina deformans, the causal agent of peach leaf curl.</title>
        <authorList>
            <person name="Cisse O.H."/>
            <person name="Almeida J.M.G.C.F."/>
            <person name="Fonseca A."/>
            <person name="Kumar A.A."/>
            <person name="Salojaervi J."/>
            <person name="Overmyer K."/>
            <person name="Hauser P.M."/>
            <person name="Pagni M."/>
        </authorList>
    </citation>
    <scope>NUCLEOTIDE SEQUENCE [LARGE SCALE GENOMIC DNA]</scope>
    <source>
        <strain evidence="14">PYCC 5710 / ATCC 11124 / CBS 356.35 / IMI 108563 / JCM 9778 / NBRC 8474</strain>
    </source>
</reference>
<dbReference type="NCBIfam" id="TIGR01162">
    <property type="entry name" value="purE"/>
    <property type="match status" value="1"/>
</dbReference>
<dbReference type="VEuPathDB" id="FungiDB:TAPDE_001305"/>
<dbReference type="SMART" id="SM01001">
    <property type="entry name" value="AIRC"/>
    <property type="match status" value="1"/>
</dbReference>
<dbReference type="InterPro" id="IPR003135">
    <property type="entry name" value="ATP-grasp_carboxylate-amine"/>
</dbReference>
<evidence type="ECO:0000313" key="14">
    <source>
        <dbReference type="Proteomes" id="UP000013776"/>
    </source>
</evidence>
<dbReference type="GO" id="GO:0005524">
    <property type="term" value="F:ATP binding"/>
    <property type="evidence" value="ECO:0007669"/>
    <property type="project" value="UniProtKB-UniRule"/>
</dbReference>
<name>R4X882_TAPDE</name>
<dbReference type="Pfam" id="PF17769">
    <property type="entry name" value="PurK_C"/>
    <property type="match status" value="1"/>
</dbReference>
<keyword evidence="14" id="KW-1185">Reference proteome</keyword>
<dbReference type="InterPro" id="IPR033747">
    <property type="entry name" value="PurE_ClassI"/>
</dbReference>
<evidence type="ECO:0000256" key="2">
    <source>
        <dbReference type="ARBA" id="ARBA00004747"/>
    </source>
</evidence>
<comment type="catalytic activity">
    <reaction evidence="1 11">
        <text>5-amino-1-(5-phospho-D-ribosyl)imidazole-4-carboxylate + H(+) = 5-amino-1-(5-phospho-beta-D-ribosyl)imidazole + CO2</text>
        <dbReference type="Rhea" id="RHEA:10792"/>
        <dbReference type="ChEBI" id="CHEBI:15378"/>
        <dbReference type="ChEBI" id="CHEBI:16526"/>
        <dbReference type="ChEBI" id="CHEBI:77657"/>
        <dbReference type="ChEBI" id="CHEBI:137981"/>
        <dbReference type="EC" id="4.1.1.21"/>
    </reaction>
</comment>
<evidence type="ECO:0000256" key="7">
    <source>
        <dbReference type="ARBA" id="ARBA00022755"/>
    </source>
</evidence>
<dbReference type="Gene3D" id="3.30.470.20">
    <property type="entry name" value="ATP-grasp fold, B domain"/>
    <property type="match status" value="1"/>
</dbReference>
<dbReference type="UniPathway" id="UPA00074">
    <property type="reaction ID" value="UER00130"/>
</dbReference>
<dbReference type="GO" id="GO:0046872">
    <property type="term" value="F:metal ion binding"/>
    <property type="evidence" value="ECO:0007669"/>
    <property type="project" value="InterPro"/>
</dbReference>
<dbReference type="InterPro" id="IPR054350">
    <property type="entry name" value="PurT/PurK_preATP-grasp"/>
</dbReference>
<feature type="domain" description="ATP-grasp" evidence="12">
    <location>
        <begin position="113"/>
        <end position="299"/>
    </location>
</feature>
<protein>
    <recommendedName>
        <fullName evidence="5 11">Phosphoribosylaminoimidazole carboxylase</fullName>
        <ecNumber evidence="4 11">4.1.1.21</ecNumber>
    </recommendedName>
</protein>
<accession>R4X882</accession>
<dbReference type="AlphaFoldDB" id="R4X882"/>
<evidence type="ECO:0000256" key="5">
    <source>
        <dbReference type="ARBA" id="ARBA00021059"/>
    </source>
</evidence>
<dbReference type="PANTHER" id="PTHR11609">
    <property type="entry name" value="PURINE BIOSYNTHESIS PROTEIN 6/7, PUR6/7"/>
    <property type="match status" value="1"/>
</dbReference>
<keyword evidence="7 11" id="KW-0658">Purine biosynthesis</keyword>
<dbReference type="PANTHER" id="PTHR11609:SF5">
    <property type="entry name" value="PHOSPHORIBOSYLAMINOIMIDAZOLE CARBOXYLASE"/>
    <property type="match status" value="1"/>
</dbReference>
<dbReference type="HAMAP" id="MF_01928">
    <property type="entry name" value="PurK"/>
    <property type="match status" value="1"/>
</dbReference>
<dbReference type="GO" id="GO:0006189">
    <property type="term" value="P:'de novo' IMP biosynthetic process"/>
    <property type="evidence" value="ECO:0007669"/>
    <property type="project" value="UniProtKB-UniRule"/>
</dbReference>
<dbReference type="NCBIfam" id="NF004679">
    <property type="entry name" value="PRK06019.1-5"/>
    <property type="match status" value="1"/>
</dbReference>
<comment type="pathway">
    <text evidence="2 11">Purine metabolism; IMP biosynthesis via de novo pathway; 5-amino-1-(5-phospho-D-ribosyl)imidazole-4-carboxylate from 5-amino-1-(5-phospho-D-ribosyl)imidazole (carboxylase route): step 1/1.</text>
</comment>
<dbReference type="SUPFAM" id="SSF51246">
    <property type="entry name" value="Rudiment single hybrid motif"/>
    <property type="match status" value="1"/>
</dbReference>
<keyword evidence="10 11" id="KW-0456">Lyase</keyword>
<evidence type="ECO:0000259" key="12">
    <source>
        <dbReference type="PROSITE" id="PS50975"/>
    </source>
</evidence>
<dbReference type="Pfam" id="PF00731">
    <property type="entry name" value="AIRC"/>
    <property type="match status" value="1"/>
</dbReference>
<dbReference type="NCBIfam" id="TIGR01161">
    <property type="entry name" value="purK"/>
    <property type="match status" value="1"/>
</dbReference>
<evidence type="ECO:0000256" key="11">
    <source>
        <dbReference type="PIRNR" id="PIRNR001340"/>
    </source>
</evidence>
<evidence type="ECO:0000256" key="8">
    <source>
        <dbReference type="ARBA" id="ARBA00022793"/>
    </source>
</evidence>
<organism evidence="13 14">
    <name type="scientific">Taphrina deformans (strain PYCC 5710 / ATCC 11124 / CBS 356.35 / IMI 108563 / JCM 9778 / NBRC 8474)</name>
    <name type="common">Peach leaf curl fungus</name>
    <name type="synonym">Lalaria deformans</name>
    <dbReference type="NCBI Taxonomy" id="1097556"/>
    <lineage>
        <taxon>Eukaryota</taxon>
        <taxon>Fungi</taxon>
        <taxon>Dikarya</taxon>
        <taxon>Ascomycota</taxon>
        <taxon>Taphrinomycotina</taxon>
        <taxon>Taphrinomycetes</taxon>
        <taxon>Taphrinales</taxon>
        <taxon>Taphrinaceae</taxon>
        <taxon>Taphrina</taxon>
    </lineage>
</organism>
<evidence type="ECO:0000256" key="10">
    <source>
        <dbReference type="ARBA" id="ARBA00023239"/>
    </source>
</evidence>
<dbReference type="InterPro" id="IPR011054">
    <property type="entry name" value="Rudment_hybrid_motif"/>
</dbReference>
<dbReference type="OrthoDB" id="15425at2759"/>
<keyword evidence="6 11" id="KW-0547">Nucleotide-binding</keyword>
<dbReference type="Gene3D" id="3.40.50.1970">
    <property type="match status" value="1"/>
</dbReference>
<evidence type="ECO:0000313" key="13">
    <source>
        <dbReference type="EMBL" id="CCG81472.1"/>
    </source>
</evidence>
<evidence type="ECO:0000256" key="4">
    <source>
        <dbReference type="ARBA" id="ARBA00012329"/>
    </source>
</evidence>
<dbReference type="EMBL" id="CAHR02000041">
    <property type="protein sequence ID" value="CCG81472.1"/>
    <property type="molecule type" value="Genomic_DNA"/>
</dbReference>
<keyword evidence="8 11" id="KW-0210">Decarboxylase</keyword>
<comment type="caution">
    <text evidence="13">The sequence shown here is derived from an EMBL/GenBank/DDBJ whole genome shotgun (WGS) entry which is preliminary data.</text>
</comment>
<dbReference type="InterPro" id="IPR005875">
    <property type="entry name" value="PurK"/>
</dbReference>
<dbReference type="Proteomes" id="UP000013776">
    <property type="component" value="Unassembled WGS sequence"/>
</dbReference>